<reference evidence="1" key="1">
    <citation type="submission" date="2022-01" db="EMBL/GenBank/DDBJ databases">
        <title>Comparative genomics reveals a dynamic genome evolution in the ectomycorrhizal milk-cap (Lactarius) mushrooms.</title>
        <authorList>
            <consortium name="DOE Joint Genome Institute"/>
            <person name="Lebreton A."/>
            <person name="Tang N."/>
            <person name="Kuo A."/>
            <person name="LaButti K."/>
            <person name="Drula E."/>
            <person name="Barry K."/>
            <person name="Clum A."/>
            <person name="Lipzen A."/>
            <person name="Mousain D."/>
            <person name="Ng V."/>
            <person name="Wang R."/>
            <person name="Wang X."/>
            <person name="Dai Y."/>
            <person name="Henrissat B."/>
            <person name="Grigoriev I.V."/>
            <person name="Guerin-Laguette A."/>
            <person name="Yu F."/>
            <person name="Martin F.M."/>
        </authorList>
    </citation>
    <scope>NUCLEOTIDE SEQUENCE</scope>
    <source>
        <strain evidence="1">QP</strain>
    </source>
</reference>
<dbReference type="Proteomes" id="UP001201163">
    <property type="component" value="Unassembled WGS sequence"/>
</dbReference>
<dbReference type="AlphaFoldDB" id="A0AAD4LUL2"/>
<evidence type="ECO:0000313" key="1">
    <source>
        <dbReference type="EMBL" id="KAH9000367.1"/>
    </source>
</evidence>
<proteinExistence type="predicted"/>
<gene>
    <name evidence="1" type="ORF">EDB92DRAFT_1984777</name>
</gene>
<dbReference type="EMBL" id="JAKELL010000002">
    <property type="protein sequence ID" value="KAH9000367.1"/>
    <property type="molecule type" value="Genomic_DNA"/>
</dbReference>
<accession>A0AAD4LUL2</accession>
<evidence type="ECO:0000313" key="2">
    <source>
        <dbReference type="Proteomes" id="UP001201163"/>
    </source>
</evidence>
<keyword evidence="2" id="KW-1185">Reference proteome</keyword>
<comment type="caution">
    <text evidence="1">The sequence shown here is derived from an EMBL/GenBank/DDBJ whole genome shotgun (WGS) entry which is preliminary data.</text>
</comment>
<organism evidence="1 2">
    <name type="scientific">Lactarius akahatsu</name>
    <dbReference type="NCBI Taxonomy" id="416441"/>
    <lineage>
        <taxon>Eukaryota</taxon>
        <taxon>Fungi</taxon>
        <taxon>Dikarya</taxon>
        <taxon>Basidiomycota</taxon>
        <taxon>Agaricomycotina</taxon>
        <taxon>Agaricomycetes</taxon>
        <taxon>Russulales</taxon>
        <taxon>Russulaceae</taxon>
        <taxon>Lactarius</taxon>
    </lineage>
</organism>
<protein>
    <submittedName>
        <fullName evidence="1">Uncharacterized protein</fullName>
    </submittedName>
</protein>
<sequence length="243" mass="26813">MHNPHPAQYARIPFTRSNGYLVRMFGHRDAAFFIESLLKMNAPDVHLIGNVPGWHGALMVSQPSVPGTHPDALANDEHPLWLLDFVPQPQVIVAHLRMPVFFVQNNGVIGLPLSRAAVGDTSSLRNADRPAPLGGGHSTQIRIAWPGYESWERQIQIRDQTRHRNEITLERFAKLVAGVVDRFLAHGAMVVTRDSAWRVGNGAITRNNVIIVGTVQVSAGGWMPILQILPLNPNGTPAHFYSS</sequence>
<name>A0AAD4LUL2_9AGAM</name>